<evidence type="ECO:0000256" key="1">
    <source>
        <dbReference type="SAM" id="MobiDB-lite"/>
    </source>
</evidence>
<keyword evidence="3" id="KW-1185">Reference proteome</keyword>
<accession>A0ABP1BJ19</accession>
<reference evidence="2" key="1">
    <citation type="submission" date="2024-03" db="EMBL/GenBank/DDBJ databases">
        <authorList>
            <consortium name="ELIXIR-Norway"/>
            <consortium name="Elixir Norway"/>
        </authorList>
    </citation>
    <scope>NUCLEOTIDE SEQUENCE</scope>
</reference>
<evidence type="ECO:0000313" key="2">
    <source>
        <dbReference type="EMBL" id="CAK9875599.1"/>
    </source>
</evidence>
<dbReference type="Proteomes" id="UP001497522">
    <property type="component" value="Chromosome 4"/>
</dbReference>
<dbReference type="EMBL" id="OZ023705">
    <property type="protein sequence ID" value="CAK9875599.1"/>
    <property type="molecule type" value="Genomic_DNA"/>
</dbReference>
<proteinExistence type="predicted"/>
<organism evidence="2 3">
    <name type="scientific">Sphagnum jensenii</name>
    <dbReference type="NCBI Taxonomy" id="128206"/>
    <lineage>
        <taxon>Eukaryota</taxon>
        <taxon>Viridiplantae</taxon>
        <taxon>Streptophyta</taxon>
        <taxon>Embryophyta</taxon>
        <taxon>Bryophyta</taxon>
        <taxon>Sphagnophytina</taxon>
        <taxon>Sphagnopsida</taxon>
        <taxon>Sphagnales</taxon>
        <taxon>Sphagnaceae</taxon>
        <taxon>Sphagnum</taxon>
    </lineage>
</organism>
<protein>
    <submittedName>
        <fullName evidence="2">Uncharacterized protein</fullName>
    </submittedName>
</protein>
<name>A0ABP1BJ19_9BRYO</name>
<evidence type="ECO:0000313" key="3">
    <source>
        <dbReference type="Proteomes" id="UP001497522"/>
    </source>
</evidence>
<gene>
    <name evidence="2" type="ORF">CSSPJE1EN2_LOCUS17847</name>
</gene>
<sequence>MDEPRFNFASRDDVVDGAHDLRQTDSSIRGNIGRCESTEGDLENLKDTRDVEHNKHVLNTSDGAIGVGNGGGPNEPNEETFVHDEEPANSQYEEGGTSSYMGNYQKEGNVNEGDDILKFQDNVAIGNHVHVNEQQEIQLVGGDNLLFESLEVDVYAQAEGWDERAQLEDGKPEVEKLLTSNITPKFEFHFTKSNASLREISIKTTVRFCLNKTTLQIDDKNQDRFGWFHNNLRMSLGGLASSTILDEGGLVTTEHILRQSHQDEYQILGEKG</sequence>
<feature type="region of interest" description="Disordered" evidence="1">
    <location>
        <begin position="60"/>
        <end position="96"/>
    </location>
</feature>